<dbReference type="OrthoDB" id="256574at2"/>
<dbReference type="InterPro" id="IPR042257">
    <property type="entry name" value="DGOK_C"/>
</dbReference>
<name>A0A552UFH1_9SPHN</name>
<dbReference type="InterPro" id="IPR007729">
    <property type="entry name" value="DGOK"/>
</dbReference>
<organism evidence="1 2">
    <name type="scientific">Glacieibacterium frigidum</name>
    <dbReference type="NCBI Taxonomy" id="2593303"/>
    <lineage>
        <taxon>Bacteria</taxon>
        <taxon>Pseudomonadati</taxon>
        <taxon>Pseudomonadota</taxon>
        <taxon>Alphaproteobacteria</taxon>
        <taxon>Sphingomonadales</taxon>
        <taxon>Sphingosinicellaceae</taxon>
        <taxon>Glacieibacterium</taxon>
    </lineage>
</organism>
<accession>A0A552UFH1</accession>
<gene>
    <name evidence="1" type="ORF">FMM06_01850</name>
</gene>
<keyword evidence="2" id="KW-1185">Reference proteome</keyword>
<keyword evidence="1" id="KW-0418">Kinase</keyword>
<dbReference type="AlphaFoldDB" id="A0A552UFH1"/>
<dbReference type="Gene3D" id="3.30.420.300">
    <property type="entry name" value="2-keto-3-deoxy-galactonokinase, substrate binding domain"/>
    <property type="match status" value="1"/>
</dbReference>
<dbReference type="RefSeq" id="WP_143554521.1">
    <property type="nucleotide sequence ID" value="NZ_VJWA01000001.1"/>
</dbReference>
<comment type="caution">
    <text evidence="1">The sequence shown here is derived from an EMBL/GenBank/DDBJ whole genome shotgun (WGS) entry which is preliminary data.</text>
</comment>
<dbReference type="GO" id="GO:0008671">
    <property type="term" value="F:2-dehydro-3-deoxygalactonokinase activity"/>
    <property type="evidence" value="ECO:0007669"/>
    <property type="project" value="InterPro"/>
</dbReference>
<reference evidence="1 2" key="1">
    <citation type="submission" date="2019-07" db="EMBL/GenBank/DDBJ databases">
        <title>Novel species isolated from glacier.</title>
        <authorList>
            <person name="Liu Q."/>
            <person name="Xin Y.-H."/>
        </authorList>
    </citation>
    <scope>NUCLEOTIDE SEQUENCE [LARGE SCALE GENOMIC DNA]</scope>
    <source>
        <strain evidence="1 2">LB1R16</strain>
    </source>
</reference>
<dbReference type="Proteomes" id="UP000317894">
    <property type="component" value="Unassembled WGS sequence"/>
</dbReference>
<proteinExistence type="predicted"/>
<dbReference type="Gene3D" id="3.30.420.310">
    <property type="entry name" value="2-keto-3-deoxy-galactonokinase, C-terminal domain"/>
    <property type="match status" value="1"/>
</dbReference>
<dbReference type="Pfam" id="PF05035">
    <property type="entry name" value="DGOK"/>
    <property type="match status" value="1"/>
</dbReference>
<keyword evidence="1" id="KW-0808">Transferase</keyword>
<dbReference type="EMBL" id="VJWA01000001">
    <property type="protein sequence ID" value="TRW16977.1"/>
    <property type="molecule type" value="Genomic_DNA"/>
</dbReference>
<dbReference type="GO" id="GO:0034194">
    <property type="term" value="P:D-galactonate catabolic process"/>
    <property type="evidence" value="ECO:0007669"/>
    <property type="project" value="InterPro"/>
</dbReference>
<dbReference type="InterPro" id="IPR042258">
    <property type="entry name" value="DGOK_N"/>
</dbReference>
<evidence type="ECO:0000313" key="1">
    <source>
        <dbReference type="EMBL" id="TRW16977.1"/>
    </source>
</evidence>
<protein>
    <submittedName>
        <fullName evidence="1">2-dehydro-3-deoxygalactonokinase</fullName>
    </submittedName>
</protein>
<dbReference type="CDD" id="cd24012">
    <property type="entry name" value="ASKHA_NBD_KDGal-kinase"/>
    <property type="match status" value="1"/>
</dbReference>
<sequence length="286" mass="29411">MDFVAVDWGTSNRRVFEIAGGVVTATREDDQGILNCADFAGDVASIRAAAGGAPVLLAGMIGSNRGWVEVPYVAAPAGLSQIAAAVTWVQPGVGIVPGVSYSDNIAADVMRGEEVQVLGALALGEVGDGLLAHPGTHGKWIEVEDGRINRFRTVMTGDVFAALKAKSILSDLLQGEAGTGPAFVAGVDHGLAHGDLLAELFSVRARVLLGQAAKEDAASYVSGLLIGNEVSIGLGRRREPIVPVIGTAALSERFAVALDRAGRTARIVDGEDAFVAGMIAIMGATR</sequence>
<evidence type="ECO:0000313" key="2">
    <source>
        <dbReference type="Proteomes" id="UP000317894"/>
    </source>
</evidence>